<feature type="domain" description="G-protein coupled receptors family 1 profile" evidence="13">
    <location>
        <begin position="44"/>
        <end position="292"/>
    </location>
</feature>
<dbReference type="SUPFAM" id="SSF81321">
    <property type="entry name" value="Family A G protein-coupled receptor-like"/>
    <property type="match status" value="1"/>
</dbReference>
<dbReference type="Pfam" id="PF00001">
    <property type="entry name" value="7tm_1"/>
    <property type="match status" value="1"/>
</dbReference>
<evidence type="ECO:0000313" key="15">
    <source>
        <dbReference type="Proteomes" id="UP000265120"/>
    </source>
</evidence>
<dbReference type="PROSITE" id="PS50262">
    <property type="entry name" value="G_PROTEIN_RECEP_F1_2"/>
    <property type="match status" value="1"/>
</dbReference>
<reference evidence="14" key="1">
    <citation type="submission" date="2025-08" db="UniProtKB">
        <authorList>
            <consortium name="Ensembl"/>
        </authorList>
    </citation>
    <scope>IDENTIFICATION</scope>
</reference>
<feature type="transmembrane region" description="Helical" evidence="12">
    <location>
        <begin position="104"/>
        <end position="123"/>
    </location>
</feature>
<reference evidence="14" key="2">
    <citation type="submission" date="2025-09" db="UniProtKB">
        <authorList>
            <consortium name="Ensembl"/>
        </authorList>
    </citation>
    <scope>IDENTIFICATION</scope>
</reference>
<dbReference type="PANTHER" id="PTHR24249">
    <property type="entry name" value="HISTAMINE RECEPTOR-RELATED G-PROTEIN COUPLED RECEPTOR"/>
    <property type="match status" value="1"/>
</dbReference>
<dbReference type="InterPro" id="IPR000276">
    <property type="entry name" value="GPCR_Rhodpsn"/>
</dbReference>
<comment type="similarity">
    <text evidence="11">Belongs to the G-protein coupled receptor 1 family.</text>
</comment>
<keyword evidence="8" id="KW-1015">Disulfide bond</keyword>
<proteinExistence type="inferred from homology"/>
<accession>A0A3P8VY82</accession>
<evidence type="ECO:0000256" key="3">
    <source>
        <dbReference type="ARBA" id="ARBA00022610"/>
    </source>
</evidence>
<feature type="transmembrane region" description="Helical" evidence="12">
    <location>
        <begin position="187"/>
        <end position="213"/>
    </location>
</feature>
<evidence type="ECO:0000256" key="9">
    <source>
        <dbReference type="ARBA" id="ARBA00023170"/>
    </source>
</evidence>
<feature type="transmembrane region" description="Helical" evidence="12">
    <location>
        <begin position="67"/>
        <end position="92"/>
    </location>
</feature>
<feature type="transmembrane region" description="Helical" evidence="12">
    <location>
        <begin position="25"/>
        <end position="55"/>
    </location>
</feature>
<dbReference type="PRINTS" id="PR00237">
    <property type="entry name" value="GPCRRHODOPSN"/>
</dbReference>
<dbReference type="FunFam" id="1.20.1070.10:FF:000523">
    <property type="entry name" value="5-hydroxytryptamine receptor 2B"/>
    <property type="match status" value="1"/>
</dbReference>
<keyword evidence="2" id="KW-1003">Cell membrane</keyword>
<keyword evidence="3" id="KW-0085">Behavior</keyword>
<dbReference type="GeneTree" id="ENSGT00950000182934"/>
<feature type="transmembrane region" description="Helical" evidence="12">
    <location>
        <begin position="143"/>
        <end position="164"/>
    </location>
</feature>
<feature type="transmembrane region" description="Helical" evidence="12">
    <location>
        <begin position="279"/>
        <end position="296"/>
    </location>
</feature>
<evidence type="ECO:0000256" key="8">
    <source>
        <dbReference type="ARBA" id="ARBA00023157"/>
    </source>
</evidence>
<dbReference type="PROSITE" id="PS00237">
    <property type="entry name" value="G_PROTEIN_RECEP_F1_1"/>
    <property type="match status" value="1"/>
</dbReference>
<dbReference type="PANTHER" id="PTHR24249:SF415">
    <property type="entry name" value="TRACE AMINE-ASSOCIATED RECEPTOR 1"/>
    <property type="match status" value="1"/>
</dbReference>
<keyword evidence="4 11" id="KW-0812">Transmembrane</keyword>
<dbReference type="InterPro" id="IPR050569">
    <property type="entry name" value="TAAR"/>
</dbReference>
<comment type="subcellular location">
    <subcellularLocation>
        <location evidence="1">Cell membrane</location>
        <topology evidence="1">Multi-pass membrane protein</topology>
    </subcellularLocation>
</comment>
<keyword evidence="10 11" id="KW-0807">Transducer</keyword>
<keyword evidence="15" id="KW-1185">Reference proteome</keyword>
<dbReference type="Proteomes" id="UP000265120">
    <property type="component" value="Unassembled WGS sequence"/>
</dbReference>
<dbReference type="Gene3D" id="1.20.1070.10">
    <property type="entry name" value="Rhodopsin 7-helix transmembrane proteins"/>
    <property type="match status" value="1"/>
</dbReference>
<sequence length="328" mass="36600">MDTKNISDQLLSNESGNVTVVTAVIIPYVFCIFCGVLSVLIMGGNLLVIISIVYFKQLHTPTNYLMLSLAVADLLVGIFTLPFTIILFVTSYSSVQGILCTVRSGLDSILCVTSIWTLCFISVDRYYAVCQPLRYRNEITGRVIGIMILASWTVATAIGGTLTFQSPDIGQSSTTCVLFQNKMLKSLLLGTLFGFCIPAIIMTAIYIKILLVAQRQACKILNMSKSGTTVSRSERKATKTLAIVMGVFMICWVPFFISVSCHALSNYSTPSSVVQFFKMLGWTNSMFNPCVYAFFYRHFRLTFGMVIKGKIFKNDFSNMRLYHKHDML</sequence>
<keyword evidence="7 12" id="KW-0472">Membrane</keyword>
<feature type="transmembrane region" description="Helical" evidence="12">
    <location>
        <begin position="241"/>
        <end position="259"/>
    </location>
</feature>
<dbReference type="InterPro" id="IPR017452">
    <property type="entry name" value="GPCR_Rhodpsn_7TM"/>
</dbReference>
<evidence type="ECO:0000256" key="5">
    <source>
        <dbReference type="ARBA" id="ARBA00022989"/>
    </source>
</evidence>
<evidence type="ECO:0000256" key="6">
    <source>
        <dbReference type="ARBA" id="ARBA00023040"/>
    </source>
</evidence>
<evidence type="ECO:0000256" key="2">
    <source>
        <dbReference type="ARBA" id="ARBA00022475"/>
    </source>
</evidence>
<keyword evidence="5 12" id="KW-1133">Transmembrane helix</keyword>
<keyword evidence="9 11" id="KW-0675">Receptor</keyword>
<keyword evidence="6 11" id="KW-0297">G-protein coupled receptor</keyword>
<evidence type="ECO:0000256" key="7">
    <source>
        <dbReference type="ARBA" id="ARBA00023136"/>
    </source>
</evidence>
<evidence type="ECO:0000256" key="1">
    <source>
        <dbReference type="ARBA" id="ARBA00004651"/>
    </source>
</evidence>
<dbReference type="GO" id="GO:0005886">
    <property type="term" value="C:plasma membrane"/>
    <property type="evidence" value="ECO:0007669"/>
    <property type="project" value="UniProtKB-SubCell"/>
</dbReference>
<dbReference type="GO" id="GO:0001594">
    <property type="term" value="F:trace-amine receptor activity"/>
    <property type="evidence" value="ECO:0007669"/>
    <property type="project" value="TreeGrafter"/>
</dbReference>
<evidence type="ECO:0000256" key="10">
    <source>
        <dbReference type="ARBA" id="ARBA00023224"/>
    </source>
</evidence>
<dbReference type="AlphaFoldDB" id="A0A3P8VY82"/>
<organism evidence="14 15">
    <name type="scientific">Cynoglossus semilaevis</name>
    <name type="common">Tongue sole</name>
    <dbReference type="NCBI Taxonomy" id="244447"/>
    <lineage>
        <taxon>Eukaryota</taxon>
        <taxon>Metazoa</taxon>
        <taxon>Chordata</taxon>
        <taxon>Craniata</taxon>
        <taxon>Vertebrata</taxon>
        <taxon>Euteleostomi</taxon>
        <taxon>Actinopterygii</taxon>
        <taxon>Neopterygii</taxon>
        <taxon>Teleostei</taxon>
        <taxon>Neoteleostei</taxon>
        <taxon>Acanthomorphata</taxon>
        <taxon>Carangaria</taxon>
        <taxon>Pleuronectiformes</taxon>
        <taxon>Pleuronectoidei</taxon>
        <taxon>Cynoglossidae</taxon>
        <taxon>Cynoglossinae</taxon>
        <taxon>Cynoglossus</taxon>
    </lineage>
</organism>
<dbReference type="OMA" id="GNLNRRC"/>
<evidence type="ECO:0000256" key="11">
    <source>
        <dbReference type="RuleBase" id="RU000688"/>
    </source>
</evidence>
<evidence type="ECO:0000256" key="12">
    <source>
        <dbReference type="SAM" id="Phobius"/>
    </source>
</evidence>
<dbReference type="Ensembl" id="ENSCSET00000018525.1">
    <property type="protein sequence ID" value="ENSCSEP00000018301.1"/>
    <property type="gene ID" value="ENSCSEG00000011746.1"/>
</dbReference>
<dbReference type="InParanoid" id="A0A3P8VY82"/>
<dbReference type="SMART" id="SM01381">
    <property type="entry name" value="7TM_GPCR_Srsx"/>
    <property type="match status" value="1"/>
</dbReference>
<name>A0A3P8VY82_CYNSE</name>
<evidence type="ECO:0000256" key="4">
    <source>
        <dbReference type="ARBA" id="ARBA00022692"/>
    </source>
</evidence>
<evidence type="ECO:0000259" key="13">
    <source>
        <dbReference type="PROSITE" id="PS50262"/>
    </source>
</evidence>
<dbReference type="GO" id="GO:0051378">
    <property type="term" value="F:serotonin binding"/>
    <property type="evidence" value="ECO:0007669"/>
    <property type="project" value="UniProtKB-ARBA"/>
</dbReference>
<protein>
    <submittedName>
        <fullName evidence="14">Trace amine associated receptor 1</fullName>
    </submittedName>
</protein>
<evidence type="ECO:0000313" key="14">
    <source>
        <dbReference type="Ensembl" id="ENSCSEP00000018301.1"/>
    </source>
</evidence>